<dbReference type="RefSeq" id="WP_161493468.1">
    <property type="nucleotide sequence ID" value="NZ_CP022115.1"/>
</dbReference>
<dbReference type="Gene3D" id="3.30.70.2970">
    <property type="entry name" value="Protein of unknown function (DUF541), domain 2"/>
    <property type="match status" value="1"/>
</dbReference>
<name>A0A248LG75_9NEIS</name>
<gene>
    <name evidence="2" type="ORF">LHGZ1_0664</name>
</gene>
<dbReference type="InterPro" id="IPR052022">
    <property type="entry name" value="26kDa_periplasmic_antigen"/>
</dbReference>
<sequence length="235" mass="25436">MRRPLSFALIGLLSYSACVLAAEPVAGPQISLSAQARQTVANDQALAVLYAEASSANPQQVVDELNRQGQRALAIAKDYRQVRIASGNRSTWPVYDPNDKEHRNQPTGWRGRAEWRLESLDSQALARLVAALQPGLRLASLGFQPSGATRQKAENALIPAAMTAFEERARLSAQALGYSKWRIVEISLNGGGMPMPVQNLRFAQAASMADSMPIAEGESELSLQASGRIELLPSR</sequence>
<dbReference type="PANTHER" id="PTHR34387:SF1">
    <property type="entry name" value="PERIPLASMIC IMMUNOGENIC PROTEIN"/>
    <property type="match status" value="1"/>
</dbReference>
<proteinExistence type="predicted"/>
<dbReference type="GO" id="GO:0006974">
    <property type="term" value="P:DNA damage response"/>
    <property type="evidence" value="ECO:0007669"/>
    <property type="project" value="TreeGrafter"/>
</dbReference>
<protein>
    <submittedName>
        <fullName evidence="2">Periplasmic/secreted protein</fullName>
    </submittedName>
</protein>
<dbReference type="InterPro" id="IPR007497">
    <property type="entry name" value="SIMPL/DUF541"/>
</dbReference>
<dbReference type="Gene3D" id="3.30.110.170">
    <property type="entry name" value="Protein of unknown function (DUF541), domain 1"/>
    <property type="match status" value="1"/>
</dbReference>
<feature type="chain" id="PRO_5013123270" evidence="1">
    <location>
        <begin position="22"/>
        <end position="235"/>
    </location>
</feature>
<dbReference type="EMBL" id="CP022115">
    <property type="protein sequence ID" value="ASJ23495.1"/>
    <property type="molecule type" value="Genomic_DNA"/>
</dbReference>
<dbReference type="Proteomes" id="UP000197424">
    <property type="component" value="Chromosome"/>
</dbReference>
<dbReference type="PANTHER" id="PTHR34387">
    <property type="entry name" value="SLR1258 PROTEIN"/>
    <property type="match status" value="1"/>
</dbReference>
<keyword evidence="1" id="KW-0732">Signal</keyword>
<dbReference type="Pfam" id="PF04402">
    <property type="entry name" value="SIMPL"/>
    <property type="match status" value="1"/>
</dbReference>
<accession>A0A248LG75</accession>
<feature type="signal peptide" evidence="1">
    <location>
        <begin position="1"/>
        <end position="21"/>
    </location>
</feature>
<dbReference type="AlphaFoldDB" id="A0A248LG75"/>
<evidence type="ECO:0000313" key="2">
    <source>
        <dbReference type="EMBL" id="ASJ23495.1"/>
    </source>
</evidence>
<evidence type="ECO:0000256" key="1">
    <source>
        <dbReference type="SAM" id="SignalP"/>
    </source>
</evidence>
<reference evidence="3" key="1">
    <citation type="submission" date="2017-06" db="EMBL/GenBank/DDBJ databases">
        <title>Whole genome sequence of Laribacter hongkongensis LHGZ1.</title>
        <authorList>
            <person name="Chen D."/>
            <person name="Wu H."/>
            <person name="Chen J."/>
        </authorList>
    </citation>
    <scope>NUCLEOTIDE SEQUENCE [LARGE SCALE GENOMIC DNA]</scope>
    <source>
        <strain evidence="3">LHGZ1</strain>
    </source>
</reference>
<organism evidence="2 3">
    <name type="scientific">Laribacter hongkongensis</name>
    <dbReference type="NCBI Taxonomy" id="168471"/>
    <lineage>
        <taxon>Bacteria</taxon>
        <taxon>Pseudomonadati</taxon>
        <taxon>Pseudomonadota</taxon>
        <taxon>Betaproteobacteria</taxon>
        <taxon>Neisseriales</taxon>
        <taxon>Aquaspirillaceae</taxon>
        <taxon>Laribacter</taxon>
    </lineage>
</organism>
<evidence type="ECO:0000313" key="3">
    <source>
        <dbReference type="Proteomes" id="UP000197424"/>
    </source>
</evidence>